<evidence type="ECO:0000313" key="1">
    <source>
        <dbReference type="EMBL" id="CAK5086159.1"/>
    </source>
</evidence>
<gene>
    <name evidence="1" type="ORF">MENTE1834_LOCUS33651</name>
</gene>
<keyword evidence="2" id="KW-1185">Reference proteome</keyword>
<evidence type="ECO:0000313" key="2">
    <source>
        <dbReference type="Proteomes" id="UP001497535"/>
    </source>
</evidence>
<dbReference type="EMBL" id="CAVMJV010000059">
    <property type="protein sequence ID" value="CAK5086159.1"/>
    <property type="molecule type" value="Genomic_DNA"/>
</dbReference>
<reference evidence="1" key="1">
    <citation type="submission" date="2023-11" db="EMBL/GenBank/DDBJ databases">
        <authorList>
            <person name="Poullet M."/>
        </authorList>
    </citation>
    <scope>NUCLEOTIDE SEQUENCE</scope>
    <source>
        <strain evidence="1">E1834</strain>
    </source>
</reference>
<accession>A0ACB1A5W5</accession>
<proteinExistence type="predicted"/>
<sequence length="259" mass="30564">MVPNRSRRENAGRNMQQLIQQQLNKEGDNDEFYSAIYGGFKEVDQDDDFESPPHSSDDEVDSDFDQPEEEENDEEGKEDGLIDEAERAERRQKRLRQKQMLERDKNWAIARINKMSVPENSCDPKTQRQRLEEAKNTAVQNIESLKRFEQFELERKKRQQKAIPRQILHGPRIKEMFTADGKHLVLVPELLPNEKLFPKPKKREYRVCSVTGKSARYMDPLTRLPYVDVKAFQTIRDAYRKFIVSEVEPANECKKMKMM</sequence>
<dbReference type="Proteomes" id="UP001497535">
    <property type="component" value="Unassembled WGS sequence"/>
</dbReference>
<comment type="caution">
    <text evidence="1">The sequence shown here is derived from an EMBL/GenBank/DDBJ whole genome shotgun (WGS) entry which is preliminary data.</text>
</comment>
<protein>
    <submittedName>
        <fullName evidence="1">Uncharacterized protein</fullName>
    </submittedName>
</protein>
<organism evidence="1 2">
    <name type="scientific">Meloidogyne enterolobii</name>
    <name type="common">Root-knot nematode worm</name>
    <name type="synonym">Meloidogyne mayaguensis</name>
    <dbReference type="NCBI Taxonomy" id="390850"/>
    <lineage>
        <taxon>Eukaryota</taxon>
        <taxon>Metazoa</taxon>
        <taxon>Ecdysozoa</taxon>
        <taxon>Nematoda</taxon>
        <taxon>Chromadorea</taxon>
        <taxon>Rhabditida</taxon>
        <taxon>Tylenchina</taxon>
        <taxon>Tylenchomorpha</taxon>
        <taxon>Tylenchoidea</taxon>
        <taxon>Meloidogynidae</taxon>
        <taxon>Meloidogyninae</taxon>
        <taxon>Meloidogyne</taxon>
    </lineage>
</organism>
<name>A0ACB1A5W5_MELEN</name>